<keyword evidence="9 11" id="KW-0868">Chloride</keyword>
<dbReference type="RefSeq" id="XP_030841128.1">
    <property type="nucleotide sequence ID" value="XM_030985268.1"/>
</dbReference>
<dbReference type="PANTHER" id="PTHR11689:SF136">
    <property type="entry name" value="H(+)_CL(-) EXCHANGE TRANSPORTER 7"/>
    <property type="match status" value="1"/>
</dbReference>
<feature type="transmembrane region" description="Helical" evidence="11">
    <location>
        <begin position="131"/>
        <end position="150"/>
    </location>
</feature>
<comment type="similarity">
    <text evidence="11">Belongs to the chloride channel (TC 2.A.49) family.</text>
</comment>
<feature type="transmembrane region" description="Helical" evidence="11">
    <location>
        <begin position="437"/>
        <end position="459"/>
    </location>
</feature>
<dbReference type="InParanoid" id="A0A7M7NYE4"/>
<evidence type="ECO:0000256" key="3">
    <source>
        <dbReference type="ARBA" id="ARBA00022692"/>
    </source>
</evidence>
<keyword evidence="3 11" id="KW-0812">Transmembrane</keyword>
<reference evidence="14" key="2">
    <citation type="submission" date="2021-01" db="UniProtKB">
        <authorList>
            <consortium name="EnsemblMetazoa"/>
        </authorList>
    </citation>
    <scope>IDENTIFICATION</scope>
</reference>
<dbReference type="PANTHER" id="PTHR11689">
    <property type="entry name" value="CHLORIDE CHANNEL PROTEIN CLC FAMILY MEMBER"/>
    <property type="match status" value="1"/>
</dbReference>
<dbReference type="AlphaFoldDB" id="A0A7M7NYE4"/>
<feature type="transmembrane region" description="Helical" evidence="11">
    <location>
        <begin position="402"/>
        <end position="425"/>
    </location>
</feature>
<dbReference type="GO" id="GO:0062158">
    <property type="term" value="F:chloride:proton antiporter activity"/>
    <property type="evidence" value="ECO:0000318"/>
    <property type="project" value="GO_Central"/>
</dbReference>
<feature type="transmembrane region" description="Helical" evidence="11">
    <location>
        <begin position="629"/>
        <end position="651"/>
    </location>
</feature>
<feature type="domain" description="CBS" evidence="13">
    <location>
        <begin position="748"/>
        <end position="811"/>
    </location>
</feature>
<dbReference type="PROSITE" id="PS51371">
    <property type="entry name" value="CBS"/>
    <property type="match status" value="2"/>
</dbReference>
<dbReference type="PRINTS" id="PR00762">
    <property type="entry name" value="CLCHANNEL"/>
</dbReference>
<dbReference type="SUPFAM" id="SSF54631">
    <property type="entry name" value="CBS-domain pair"/>
    <property type="match status" value="1"/>
</dbReference>
<feature type="transmembrane region" description="Helical" evidence="11">
    <location>
        <begin position="603"/>
        <end position="622"/>
    </location>
</feature>
<dbReference type="InterPro" id="IPR046342">
    <property type="entry name" value="CBS_dom_sf"/>
</dbReference>
<feature type="domain" description="CBS" evidence="13">
    <location>
        <begin position="857"/>
        <end position="914"/>
    </location>
</feature>
<dbReference type="KEGG" id="spu:592346"/>
<keyword evidence="2 11" id="KW-0813">Transport</keyword>
<evidence type="ECO:0000256" key="12">
    <source>
        <dbReference type="SAM" id="MobiDB-lite"/>
    </source>
</evidence>
<dbReference type="SMART" id="SM00116">
    <property type="entry name" value="CBS"/>
    <property type="match status" value="2"/>
</dbReference>
<dbReference type="InterPro" id="IPR051280">
    <property type="entry name" value="Cl-channel/antiporter"/>
</dbReference>
<dbReference type="InterPro" id="IPR000644">
    <property type="entry name" value="CBS_dom"/>
</dbReference>
<evidence type="ECO:0000256" key="6">
    <source>
        <dbReference type="ARBA" id="ARBA00023065"/>
    </source>
</evidence>
<evidence type="ECO:0000256" key="7">
    <source>
        <dbReference type="ARBA" id="ARBA00023122"/>
    </source>
</evidence>
<keyword evidence="8 11" id="KW-0472">Membrane</keyword>
<evidence type="ECO:0000256" key="1">
    <source>
        <dbReference type="ARBA" id="ARBA00004141"/>
    </source>
</evidence>
<feature type="transmembrane region" description="Helical" evidence="11">
    <location>
        <begin position="105"/>
        <end position="125"/>
    </location>
</feature>
<evidence type="ECO:0000256" key="10">
    <source>
        <dbReference type="PROSITE-ProRule" id="PRU00703"/>
    </source>
</evidence>
<keyword evidence="4" id="KW-0677">Repeat</keyword>
<sequence>MERQPLISGQTQPRSYSDIDVGHSLQNEDQSEAEDKPFPSLRTSMRRRLPWKQKVAGQENEDIDTMNVLSTKYESLDYDEIENFLYLKEEKKISSKSVHVLQKELSRWFVMLLTGIVTGLIAVLIDVTIKLLSRLLLLLLLLLLLCLCIFSECSCASEGAITLVCDATDWHCNRADCSSVHVLQKELSRWFVMLLTGIVTGLIAVLIDVTINSQDYYYYYYYYVCASFQSVHVLQKELSRWFVMLLTGIVTGLIAVLIDVTIKLLSRWKYQTVRTLFITDNYSTDIIKPFAVWLAMCVGLVFVAVVLVAYGEPVAMGSGIPQIKCYLNGVKIPHVVRFKTLVCKVTGVIFAVAGGLTVGKEGPMIHAGAVVAAGVSQGRSTTFKRDFKLFQYFRSDHEKRDFVSGGAAAGVAAAFGAPVGGVLFSLEEGASFWNQSLTWRIFFCSMMSTFTLNVVMSAVNGDAWSLSSPGLINFGEFTIPPNKVAYQAWELPIFMVMGLIGGLLGALFNAINYRLTIFRMKYLHYSWSQVLEAVLVAAVTVTVCFLVIYISSGSDCRPLDNTQFPLQLFCGDGEYSASSTLFFNTPEESVKLLFHKEPGSYDLAILSVFIVTYFILACWTYGLSVPSGLFIPSLLVGAAWGRICGILINMIPVVNNVASDPGIYALIGAAAQLGGVVRMTISLTVILMEATGNISYALPIMVVLVIAKWIGDIFNHGLYDIHIQVQSVPLLPWEPPPLGSTIRATEVMSDPVITFNTVERVSLIYEVLKDSSHNHNGFPVVDPDGETHGTFRGLILRSQLIVLLKEKAFSLWPSSQDPRVLLQIEDFRDAYPRFPDIRDINISELEGDCTIDLRPFMNPSPYSVRKDTSLPRIFRLFRALGLRHVIVTDDSNRVVGMVTRKDLAKYRYWSHRGSCGIEELHIAR</sequence>
<keyword evidence="7 10" id="KW-0129">CBS domain</keyword>
<dbReference type="OMA" id="FMHEHIH"/>
<dbReference type="OrthoDB" id="428525at2759"/>
<keyword evidence="5 11" id="KW-1133">Transmembrane helix</keyword>
<dbReference type="GO" id="GO:0005765">
    <property type="term" value="C:lysosomal membrane"/>
    <property type="evidence" value="ECO:0000318"/>
    <property type="project" value="GO_Central"/>
</dbReference>
<keyword evidence="6 11" id="KW-0406">Ion transport</keyword>
<dbReference type="EnsemblMetazoa" id="XM_030985268">
    <property type="protein sequence ID" value="XP_030841128"/>
    <property type="gene ID" value="LOC592346"/>
</dbReference>
<evidence type="ECO:0000313" key="15">
    <source>
        <dbReference type="Proteomes" id="UP000007110"/>
    </source>
</evidence>
<dbReference type="GO" id="GO:0005254">
    <property type="term" value="F:chloride channel activity"/>
    <property type="evidence" value="ECO:0007669"/>
    <property type="project" value="UniProtKB-UniRule"/>
</dbReference>
<protein>
    <recommendedName>
        <fullName evidence="11">Chloride channel protein</fullName>
    </recommendedName>
</protein>
<accession>A0A7M7NYE4</accession>
<evidence type="ECO:0000256" key="5">
    <source>
        <dbReference type="ARBA" id="ARBA00022989"/>
    </source>
</evidence>
<dbReference type="InterPro" id="IPR001807">
    <property type="entry name" value="ClC"/>
</dbReference>
<dbReference type="GO" id="GO:0034707">
    <property type="term" value="C:chloride channel complex"/>
    <property type="evidence" value="ECO:0000318"/>
    <property type="project" value="GO_Central"/>
</dbReference>
<feature type="transmembrane region" description="Helical" evidence="11">
    <location>
        <begin position="491"/>
        <end position="510"/>
    </location>
</feature>
<dbReference type="GO" id="GO:0030321">
    <property type="term" value="P:transepithelial chloride transport"/>
    <property type="evidence" value="ECO:0000318"/>
    <property type="project" value="GO_Central"/>
</dbReference>
<feature type="transmembrane region" description="Helical" evidence="11">
    <location>
        <begin position="663"/>
        <end position="687"/>
    </location>
</feature>
<comment type="subcellular location">
    <subcellularLocation>
        <location evidence="1 11">Membrane</location>
        <topology evidence="1 11">Multi-pass membrane protein</topology>
    </subcellularLocation>
</comment>
<dbReference type="GeneID" id="592346"/>
<dbReference type="Proteomes" id="UP000007110">
    <property type="component" value="Unassembled WGS sequence"/>
</dbReference>
<dbReference type="CDD" id="cd04591">
    <property type="entry name" value="CBS_pair_voltage-gated_CLC_euk_bac"/>
    <property type="match status" value="1"/>
</dbReference>
<dbReference type="InterPro" id="IPR014743">
    <property type="entry name" value="Cl-channel_core"/>
</dbReference>
<name>A0A7M7NYE4_STRPU</name>
<evidence type="ECO:0000313" key="14">
    <source>
        <dbReference type="EnsemblMetazoa" id="XP_030841128"/>
    </source>
</evidence>
<keyword evidence="15" id="KW-1185">Reference proteome</keyword>
<evidence type="ECO:0000256" key="2">
    <source>
        <dbReference type="ARBA" id="ARBA00022448"/>
    </source>
</evidence>
<evidence type="ECO:0000256" key="9">
    <source>
        <dbReference type="ARBA" id="ARBA00023214"/>
    </source>
</evidence>
<dbReference type="FunFam" id="3.10.580.10:FF:000148">
    <property type="entry name" value="Os04g0644800 protein"/>
    <property type="match status" value="1"/>
</dbReference>
<evidence type="ECO:0000259" key="13">
    <source>
        <dbReference type="PROSITE" id="PS51371"/>
    </source>
</evidence>
<dbReference type="Gene3D" id="1.10.3080.10">
    <property type="entry name" value="Clc chloride channel"/>
    <property type="match status" value="1"/>
</dbReference>
<organism evidence="14 15">
    <name type="scientific">Strongylocentrotus purpuratus</name>
    <name type="common">Purple sea urchin</name>
    <dbReference type="NCBI Taxonomy" id="7668"/>
    <lineage>
        <taxon>Eukaryota</taxon>
        <taxon>Metazoa</taxon>
        <taxon>Echinodermata</taxon>
        <taxon>Eleutherozoa</taxon>
        <taxon>Echinozoa</taxon>
        <taxon>Echinoidea</taxon>
        <taxon>Euechinoidea</taxon>
        <taxon>Echinacea</taxon>
        <taxon>Camarodonta</taxon>
        <taxon>Echinidea</taxon>
        <taxon>Strongylocentrotidae</taxon>
        <taxon>Strongylocentrotus</taxon>
    </lineage>
</organism>
<feature type="transmembrane region" description="Helical" evidence="11">
    <location>
        <begin position="694"/>
        <end position="711"/>
    </location>
</feature>
<evidence type="ECO:0000256" key="11">
    <source>
        <dbReference type="RuleBase" id="RU361221"/>
    </source>
</evidence>
<reference evidence="15" key="1">
    <citation type="submission" date="2015-02" db="EMBL/GenBank/DDBJ databases">
        <title>Genome sequencing for Strongylocentrotus purpuratus.</title>
        <authorList>
            <person name="Murali S."/>
            <person name="Liu Y."/>
            <person name="Vee V."/>
            <person name="English A."/>
            <person name="Wang M."/>
            <person name="Skinner E."/>
            <person name="Han Y."/>
            <person name="Muzny D.M."/>
            <person name="Worley K.C."/>
            <person name="Gibbs R.A."/>
        </authorList>
    </citation>
    <scope>NUCLEOTIDE SEQUENCE</scope>
</reference>
<dbReference type="Gene3D" id="3.10.580.10">
    <property type="entry name" value="CBS-domain"/>
    <property type="match status" value="1"/>
</dbReference>
<proteinExistence type="inferred from homology"/>
<dbReference type="SUPFAM" id="SSF81340">
    <property type="entry name" value="Clc chloride channel"/>
    <property type="match status" value="1"/>
</dbReference>
<feature type="transmembrane region" description="Helical" evidence="11">
    <location>
        <begin position="290"/>
        <end position="310"/>
    </location>
</feature>
<dbReference type="Pfam" id="PF00654">
    <property type="entry name" value="Voltage_CLC"/>
    <property type="match status" value="1"/>
</dbReference>
<feature type="transmembrane region" description="Helical" evidence="11">
    <location>
        <begin position="241"/>
        <end position="262"/>
    </location>
</feature>
<evidence type="ECO:0000256" key="4">
    <source>
        <dbReference type="ARBA" id="ARBA00022737"/>
    </source>
</evidence>
<feature type="region of interest" description="Disordered" evidence="12">
    <location>
        <begin position="1"/>
        <end position="41"/>
    </location>
</feature>
<dbReference type="CTD" id="1186"/>
<feature type="transmembrane region" description="Helical" evidence="11">
    <location>
        <begin position="530"/>
        <end position="550"/>
    </location>
</feature>
<evidence type="ECO:0000256" key="8">
    <source>
        <dbReference type="ARBA" id="ARBA00023136"/>
    </source>
</evidence>
<feature type="transmembrane region" description="Helical" evidence="11">
    <location>
        <begin position="190"/>
        <end position="211"/>
    </location>
</feature>
<dbReference type="Pfam" id="PF00571">
    <property type="entry name" value="CBS"/>
    <property type="match status" value="1"/>
</dbReference>
<dbReference type="GO" id="GO:1902476">
    <property type="term" value="P:chloride transmembrane transport"/>
    <property type="evidence" value="ECO:0000318"/>
    <property type="project" value="GO_Central"/>
</dbReference>